<sequence>MGAVRTCLLVITIHILHAVTAQEKRGPAGFVGMRGKKYSDLSHSDYIEMFKRQPQHQYIGGKGKKDWYEIENEEFKRAPMGFIGMRGKKDSQDLYYPVFSNKGGSLIGEIDYSPSDNLDGKSEYPLLNDLLTEYLMRLQQSEGSTEIAPESTEDDMTNEINKRAANMRQFYGVRGKKSESKRPFDLNFRGKFIGVRGKKDLKNSGAQEIKFLLGQSGPWPKRKGQMGFFGMRGKKWTDEASLENESPN</sequence>
<comment type="caution">
    <text evidence="1">The sequence shown here is derived from an EMBL/GenBank/DDBJ whole genome shotgun (WGS) entry which is preliminary data.</text>
</comment>
<evidence type="ECO:0000313" key="2">
    <source>
        <dbReference type="Proteomes" id="UP001064048"/>
    </source>
</evidence>
<reference evidence="1 2" key="1">
    <citation type="journal article" date="2022" name="Genome Biol. Evol.">
        <title>The Spruce Budworm Genome: Reconstructing the Evolutionary History of Antifreeze Proteins.</title>
        <authorList>
            <person name="Beliveau C."/>
            <person name="Gagne P."/>
            <person name="Picq S."/>
            <person name="Vernygora O."/>
            <person name="Keeling C.I."/>
            <person name="Pinkney K."/>
            <person name="Doucet D."/>
            <person name="Wen F."/>
            <person name="Johnston J.S."/>
            <person name="Maaroufi H."/>
            <person name="Boyle B."/>
            <person name="Laroche J."/>
            <person name="Dewar K."/>
            <person name="Juretic N."/>
            <person name="Blackburn G."/>
            <person name="Nisole A."/>
            <person name="Brunet B."/>
            <person name="Brandao M."/>
            <person name="Lumley L."/>
            <person name="Duan J."/>
            <person name="Quan G."/>
            <person name="Lucarotti C.J."/>
            <person name="Roe A.D."/>
            <person name="Sperling F.A.H."/>
            <person name="Levesque R.C."/>
            <person name="Cusson M."/>
        </authorList>
    </citation>
    <scope>NUCLEOTIDE SEQUENCE [LARGE SCALE GENOMIC DNA]</scope>
    <source>
        <strain evidence="1">Glfc:IPQL:Cfum</strain>
    </source>
</reference>
<proteinExistence type="predicted"/>
<protein>
    <submittedName>
        <fullName evidence="1">Uncharacterized protein</fullName>
    </submittedName>
</protein>
<evidence type="ECO:0000313" key="1">
    <source>
        <dbReference type="EMBL" id="KAI8437788.1"/>
    </source>
</evidence>
<keyword evidence="2" id="KW-1185">Reference proteome</keyword>
<name>A0ACC0KMW7_CHOFU</name>
<dbReference type="Proteomes" id="UP001064048">
    <property type="component" value="Chromosome 20"/>
</dbReference>
<gene>
    <name evidence="1" type="ORF">MSG28_012019</name>
</gene>
<organism evidence="1 2">
    <name type="scientific">Choristoneura fumiferana</name>
    <name type="common">Spruce budworm moth</name>
    <name type="synonym">Archips fumiferana</name>
    <dbReference type="NCBI Taxonomy" id="7141"/>
    <lineage>
        <taxon>Eukaryota</taxon>
        <taxon>Metazoa</taxon>
        <taxon>Ecdysozoa</taxon>
        <taxon>Arthropoda</taxon>
        <taxon>Hexapoda</taxon>
        <taxon>Insecta</taxon>
        <taxon>Pterygota</taxon>
        <taxon>Neoptera</taxon>
        <taxon>Endopterygota</taxon>
        <taxon>Lepidoptera</taxon>
        <taxon>Glossata</taxon>
        <taxon>Ditrysia</taxon>
        <taxon>Tortricoidea</taxon>
        <taxon>Tortricidae</taxon>
        <taxon>Tortricinae</taxon>
        <taxon>Choristoneura</taxon>
    </lineage>
</organism>
<accession>A0ACC0KMW7</accession>
<dbReference type="EMBL" id="CM046120">
    <property type="protein sequence ID" value="KAI8437788.1"/>
    <property type="molecule type" value="Genomic_DNA"/>
</dbReference>